<dbReference type="STRING" id="867900.Celly_2274"/>
<dbReference type="RefSeq" id="WP_013621837.1">
    <property type="nucleotide sequence ID" value="NC_015167.1"/>
</dbReference>
<sequence>MDLETDIVAIIIVVICLLPFIFIARGRKKREKKMLTSLEEVAKKDNCTVNDYDINAGFIIGIDHKQNQVFYYKNEEGIINQGSVNLTGIKKCKIATHTKAINAKNRKEYIVEGLDLKFIPRYNQDPEVSFTVYDSDLKMQLTGELQLAKKWETLINKKLLQFN</sequence>
<name>F0RGA3_CELLC</name>
<evidence type="ECO:0000256" key="1">
    <source>
        <dbReference type="SAM" id="Phobius"/>
    </source>
</evidence>
<organism evidence="2 3">
    <name type="scientific">Cellulophaga lytica (strain ATCC 23178 / DSM 7489 / JCM 8516 / NBRC 14961 / NCIMB 1423 / VKM B-1433 / Cy l20)</name>
    <dbReference type="NCBI Taxonomy" id="867900"/>
    <lineage>
        <taxon>Bacteria</taxon>
        <taxon>Pseudomonadati</taxon>
        <taxon>Bacteroidota</taxon>
        <taxon>Flavobacteriia</taxon>
        <taxon>Flavobacteriales</taxon>
        <taxon>Flavobacteriaceae</taxon>
        <taxon>Cellulophaga</taxon>
    </lineage>
</organism>
<feature type="transmembrane region" description="Helical" evidence="1">
    <location>
        <begin position="6"/>
        <end position="24"/>
    </location>
</feature>
<dbReference type="EMBL" id="CP002534">
    <property type="protein sequence ID" value="ADY30094.1"/>
    <property type="molecule type" value="Genomic_DNA"/>
</dbReference>
<protein>
    <submittedName>
        <fullName evidence="2">Uncharacterized protein</fullName>
    </submittedName>
</protein>
<dbReference type="OrthoDB" id="1524706at2"/>
<reference evidence="2 3" key="1">
    <citation type="journal article" date="2011" name="Stand. Genomic Sci.">
        <title>Complete genome sequence of Cellulophaga lytica type strain (LIM- 21).</title>
        <authorList>
            <person name="Pati A."/>
            <person name="Abt B."/>
            <person name="Teshima H."/>
            <person name="Nolan M."/>
            <person name="Lapidus A."/>
            <person name="Lucas S."/>
            <person name="Hammon N."/>
            <person name="Deshpande S."/>
            <person name="Cheng J.F."/>
            <person name="Tapia R."/>
            <person name="Han C."/>
            <person name="Goodwin L."/>
            <person name="Pitluck S."/>
            <person name="Liolios K."/>
            <person name="Pagani I."/>
            <person name="Mavromatis K."/>
            <person name="Ovchinikova G."/>
            <person name="Chen A."/>
            <person name="Palaniappan K."/>
            <person name="Land M."/>
            <person name="Hauser L."/>
            <person name="Jeffries C.D."/>
            <person name="Detter J.C."/>
            <person name="Brambilla E.M."/>
            <person name="Kannan K.P."/>
            <person name="Rohde M."/>
            <person name="Spring S."/>
            <person name="Goker M."/>
            <person name="Woyke T."/>
            <person name="Bristow J."/>
            <person name="Eisen J.A."/>
            <person name="Markowitz V."/>
            <person name="Hugenholtz P."/>
            <person name="Kyrpides N.C."/>
            <person name="Klenk H.P."/>
            <person name="Ivanova N."/>
        </authorList>
    </citation>
    <scope>NUCLEOTIDE SEQUENCE [LARGE SCALE GENOMIC DNA]</scope>
    <source>
        <strain evidence="3">ATCC 23178 / DSM 7489 / JCM 8516 / NBRC 14961 / NCIMB 1423 / VKM B-1433 / Cy l20</strain>
    </source>
</reference>
<dbReference type="AlphaFoldDB" id="F0RGA3"/>
<dbReference type="KEGG" id="cly:Celly_2274"/>
<gene>
    <name evidence="2" type="ordered locus">Celly_2274</name>
</gene>
<dbReference type="Proteomes" id="UP000007487">
    <property type="component" value="Chromosome"/>
</dbReference>
<accession>F0RGA3</accession>
<proteinExistence type="predicted"/>
<evidence type="ECO:0000313" key="3">
    <source>
        <dbReference type="Proteomes" id="UP000007487"/>
    </source>
</evidence>
<keyword evidence="1" id="KW-1133">Transmembrane helix</keyword>
<keyword evidence="1" id="KW-0472">Membrane</keyword>
<dbReference type="HOGENOM" id="CLU_135504_0_0_10"/>
<keyword evidence="3" id="KW-1185">Reference proteome</keyword>
<evidence type="ECO:0000313" key="2">
    <source>
        <dbReference type="EMBL" id="ADY30094.1"/>
    </source>
</evidence>
<keyword evidence="1" id="KW-0812">Transmembrane</keyword>
<dbReference type="eggNOG" id="ENOG50334VH">
    <property type="taxonomic scope" value="Bacteria"/>
</dbReference>